<sequence length="329" mass="36389">MGNRLSQLSEIFPPKPTLTERNLPDQSGKTFIVTGASSGVGEQLAYILYKHNAKIYIAARSEEKSRQAIERVKTRVPHSSGQMIYLHLDLNDLTTIKRSADEFLSQNDRLDVLWNNAGVMTPPQGSTTKQGYELQLGTNNLAPFLFTKLLQPILAETARKASADSVRVVWVSSNGSEHFSVNGGVDLSNMDYKTDKSPFTKYGNSKAGNIYHGSELARRAGSEGIISVSLNPGGLKTELARHRARWQQVLANWLLYDPIYGAYTELFAGLSPKITSAQNGAYLIPWGRFHPGLRKDLALGQRTEEEGGTGIAAKFWEWSEQQIKPYVSG</sequence>
<dbReference type="PANTHER" id="PTHR24320">
    <property type="entry name" value="RETINOL DEHYDROGENASE"/>
    <property type="match status" value="1"/>
</dbReference>
<evidence type="ECO:0000313" key="6">
    <source>
        <dbReference type="Proteomes" id="UP000664521"/>
    </source>
</evidence>
<feature type="region of interest" description="Disordered" evidence="4">
    <location>
        <begin position="1"/>
        <end position="25"/>
    </location>
</feature>
<accession>A0A8H3IBW9</accession>
<dbReference type="SUPFAM" id="SSF51735">
    <property type="entry name" value="NAD(P)-binding Rossmann-fold domains"/>
    <property type="match status" value="1"/>
</dbReference>
<dbReference type="Gene3D" id="3.40.50.720">
    <property type="entry name" value="NAD(P)-binding Rossmann-like Domain"/>
    <property type="match status" value="1"/>
</dbReference>
<evidence type="ECO:0008006" key="7">
    <source>
        <dbReference type="Google" id="ProtNLM"/>
    </source>
</evidence>
<dbReference type="PANTHER" id="PTHR24320:SF236">
    <property type="entry name" value="SHORT-CHAIN DEHYDROGENASE-RELATED"/>
    <property type="match status" value="1"/>
</dbReference>
<dbReference type="Proteomes" id="UP000664521">
    <property type="component" value="Unassembled WGS sequence"/>
</dbReference>
<evidence type="ECO:0000256" key="4">
    <source>
        <dbReference type="SAM" id="MobiDB-lite"/>
    </source>
</evidence>
<comment type="caution">
    <text evidence="5">The sequence shown here is derived from an EMBL/GenBank/DDBJ whole genome shotgun (WGS) entry which is preliminary data.</text>
</comment>
<dbReference type="GO" id="GO:0016491">
    <property type="term" value="F:oxidoreductase activity"/>
    <property type="evidence" value="ECO:0007669"/>
    <property type="project" value="UniProtKB-KW"/>
</dbReference>
<evidence type="ECO:0000256" key="3">
    <source>
        <dbReference type="ARBA" id="ARBA00023002"/>
    </source>
</evidence>
<dbReference type="AlphaFoldDB" id="A0A8H3IBW9"/>
<dbReference type="Pfam" id="PF00106">
    <property type="entry name" value="adh_short"/>
    <property type="match status" value="1"/>
</dbReference>
<name>A0A8H3IBW9_9LECA</name>
<dbReference type="PRINTS" id="PR00081">
    <property type="entry name" value="GDHRDH"/>
</dbReference>
<protein>
    <recommendedName>
        <fullName evidence="7">Short-chain dehydrogenase</fullName>
    </recommendedName>
</protein>
<dbReference type="InterPro" id="IPR002347">
    <property type="entry name" value="SDR_fam"/>
</dbReference>
<keyword evidence="2" id="KW-0521">NADP</keyword>
<evidence type="ECO:0000313" key="5">
    <source>
        <dbReference type="EMBL" id="CAF9915055.1"/>
    </source>
</evidence>
<evidence type="ECO:0000256" key="2">
    <source>
        <dbReference type="ARBA" id="ARBA00022857"/>
    </source>
</evidence>
<dbReference type="OrthoDB" id="191139at2759"/>
<organism evidence="5 6">
    <name type="scientific">Heterodermia speciosa</name>
    <dbReference type="NCBI Taxonomy" id="116794"/>
    <lineage>
        <taxon>Eukaryota</taxon>
        <taxon>Fungi</taxon>
        <taxon>Dikarya</taxon>
        <taxon>Ascomycota</taxon>
        <taxon>Pezizomycotina</taxon>
        <taxon>Lecanoromycetes</taxon>
        <taxon>OSLEUM clade</taxon>
        <taxon>Lecanoromycetidae</taxon>
        <taxon>Caliciales</taxon>
        <taxon>Physciaceae</taxon>
        <taxon>Heterodermia</taxon>
    </lineage>
</organism>
<comment type="similarity">
    <text evidence="1">Belongs to the short-chain dehydrogenases/reductases (SDR) family.</text>
</comment>
<gene>
    <name evidence="5" type="ORF">HETSPECPRED_002284</name>
</gene>
<keyword evidence="3" id="KW-0560">Oxidoreductase</keyword>
<keyword evidence="6" id="KW-1185">Reference proteome</keyword>
<reference evidence="5" key="1">
    <citation type="submission" date="2021-03" db="EMBL/GenBank/DDBJ databases">
        <authorList>
            <person name="Tagirdzhanova G."/>
        </authorList>
    </citation>
    <scope>NUCLEOTIDE SEQUENCE</scope>
</reference>
<evidence type="ECO:0000256" key="1">
    <source>
        <dbReference type="ARBA" id="ARBA00006484"/>
    </source>
</evidence>
<proteinExistence type="inferred from homology"/>
<dbReference type="InterPro" id="IPR036291">
    <property type="entry name" value="NAD(P)-bd_dom_sf"/>
</dbReference>
<dbReference type="EMBL" id="CAJPDS010000015">
    <property type="protein sequence ID" value="CAF9915055.1"/>
    <property type="molecule type" value="Genomic_DNA"/>
</dbReference>